<evidence type="ECO:0000313" key="2">
    <source>
        <dbReference type="EMBL" id="MFD2758557.1"/>
    </source>
</evidence>
<proteinExistence type="predicted"/>
<keyword evidence="2" id="KW-0482">Metalloprotease</keyword>
<evidence type="ECO:0000313" key="3">
    <source>
        <dbReference type="Proteomes" id="UP001597492"/>
    </source>
</evidence>
<keyword evidence="2" id="KW-0645">Protease</keyword>
<dbReference type="PANTHER" id="PTHR36844:SF1">
    <property type="entry name" value="PROTEASE PRSW"/>
    <property type="match status" value="1"/>
</dbReference>
<keyword evidence="1" id="KW-1133">Transmembrane helix</keyword>
<feature type="transmembrane region" description="Helical" evidence="1">
    <location>
        <begin position="196"/>
        <end position="220"/>
    </location>
</feature>
<sequence length="396" mass="43863">MPTKDLPAAAGGTTKVPLRLPRDRRGPFVWMLVLSIVLTLGLIAVGWLLVNWQLSAIVMAIPALIPLTIVIVAVHFLDRWEPEPPILLILCFVYGAGASILGTLTVGNFLLEVTSTYARDSVGLAAWSILLQGPLVEELVKGIGVAVLLIIAWREVNGPLDGFVYAAVIGAGFAFTENIVYFASSGSTGLDFVWLLVVRGILSPFAHVMFTGVIGLALGWAAQQRSVLQFAVAGVAGLIMAVGLHAFWNGASIYLLPLIGVDTSNPFAWIISYGVFQLPLFLVFGWLLMQLQHRDRQVIRNRLDEYRRAGWFTSSEVEMITNWELRKKAIHWARQQSPEQGRAMKNFVEDATKLAFAREHASIDKRDPHRRSIEKTLLAVTRRDRKDLQDMVRSKA</sequence>
<feature type="transmembrane region" description="Helical" evidence="1">
    <location>
        <begin position="267"/>
        <end position="289"/>
    </location>
</feature>
<comment type="caution">
    <text evidence="2">The sequence shown here is derived from an EMBL/GenBank/DDBJ whole genome shotgun (WGS) entry which is preliminary data.</text>
</comment>
<keyword evidence="1" id="KW-0812">Transmembrane</keyword>
<protein>
    <submittedName>
        <fullName evidence="2">PrsW family intramembrane metalloprotease</fullName>
    </submittedName>
</protein>
<reference evidence="3" key="1">
    <citation type="journal article" date="2019" name="Int. J. Syst. Evol. Microbiol.">
        <title>The Global Catalogue of Microorganisms (GCM) 10K type strain sequencing project: providing services to taxonomists for standard genome sequencing and annotation.</title>
        <authorList>
            <consortium name="The Broad Institute Genomics Platform"/>
            <consortium name="The Broad Institute Genome Sequencing Center for Infectious Disease"/>
            <person name="Wu L."/>
            <person name="Ma J."/>
        </authorList>
    </citation>
    <scope>NUCLEOTIDE SEQUENCE [LARGE SCALE GENOMIC DNA]</scope>
    <source>
        <strain evidence="3">TISTR 1514</strain>
    </source>
</reference>
<feature type="transmembrane region" description="Helical" evidence="1">
    <location>
        <begin position="28"/>
        <end position="50"/>
    </location>
</feature>
<keyword evidence="1" id="KW-0472">Membrane</keyword>
<feature type="transmembrane region" description="Helical" evidence="1">
    <location>
        <begin position="163"/>
        <end position="184"/>
    </location>
</feature>
<dbReference type="GO" id="GO:0008237">
    <property type="term" value="F:metallopeptidase activity"/>
    <property type="evidence" value="ECO:0007669"/>
    <property type="project" value="UniProtKB-KW"/>
</dbReference>
<dbReference type="InterPro" id="IPR026898">
    <property type="entry name" value="PrsW"/>
</dbReference>
<accession>A0ABW5V1K0</accession>
<feature type="transmembrane region" description="Helical" evidence="1">
    <location>
        <begin position="86"/>
        <end position="111"/>
    </location>
</feature>
<feature type="transmembrane region" description="Helical" evidence="1">
    <location>
        <begin position="131"/>
        <end position="151"/>
    </location>
</feature>
<dbReference type="RefSeq" id="WP_083919503.1">
    <property type="nucleotide sequence ID" value="NZ_JBHUNE010000006.1"/>
</dbReference>
<dbReference type="EMBL" id="JBHUNE010000006">
    <property type="protein sequence ID" value="MFD2758557.1"/>
    <property type="molecule type" value="Genomic_DNA"/>
</dbReference>
<dbReference type="PANTHER" id="PTHR36844">
    <property type="entry name" value="PROTEASE PRSW"/>
    <property type="match status" value="1"/>
</dbReference>
<keyword evidence="2" id="KW-0378">Hydrolase</keyword>
<dbReference type="Proteomes" id="UP001597492">
    <property type="component" value="Unassembled WGS sequence"/>
</dbReference>
<keyword evidence="3" id="KW-1185">Reference proteome</keyword>
<feature type="transmembrane region" description="Helical" evidence="1">
    <location>
        <begin position="56"/>
        <end position="77"/>
    </location>
</feature>
<evidence type="ECO:0000256" key="1">
    <source>
        <dbReference type="SAM" id="Phobius"/>
    </source>
</evidence>
<feature type="transmembrane region" description="Helical" evidence="1">
    <location>
        <begin position="227"/>
        <end position="247"/>
    </location>
</feature>
<gene>
    <name evidence="2" type="ORF">ACFSW7_09215</name>
</gene>
<dbReference type="Pfam" id="PF13367">
    <property type="entry name" value="PrsW-protease"/>
    <property type="match status" value="1"/>
</dbReference>
<organism evidence="2 3">
    <name type="scientific">Gulosibacter faecalis</name>
    <dbReference type="NCBI Taxonomy" id="272240"/>
    <lineage>
        <taxon>Bacteria</taxon>
        <taxon>Bacillati</taxon>
        <taxon>Actinomycetota</taxon>
        <taxon>Actinomycetes</taxon>
        <taxon>Micrococcales</taxon>
        <taxon>Microbacteriaceae</taxon>
        <taxon>Gulosibacter</taxon>
    </lineage>
</organism>
<name>A0ABW5V1K0_9MICO</name>